<proteinExistence type="predicted"/>
<reference evidence="1" key="1">
    <citation type="submission" date="2019-12" db="EMBL/GenBank/DDBJ databases">
        <authorList>
            <person name="Cremers G."/>
        </authorList>
    </citation>
    <scope>NUCLEOTIDE SEQUENCE</scope>
    <source>
        <strain evidence="1">Vvax</strain>
    </source>
</reference>
<gene>
    <name evidence="1" type="ORF">VVAX_04431</name>
</gene>
<sequence length="47" mass="5291">MGEAEEAQAVDFFQWLESLEPKLGVPLTPYADGLDLTRAELAKRMPR</sequence>
<accession>A0A679JGE5</accession>
<dbReference type="AlphaFoldDB" id="A0A679JGE5"/>
<protein>
    <submittedName>
        <fullName evidence="1">Uncharacterized protein</fullName>
    </submittedName>
</protein>
<dbReference type="EMBL" id="LR743507">
    <property type="protein sequence ID" value="CAA2107829.1"/>
    <property type="molecule type" value="Genomic_DNA"/>
</dbReference>
<organism evidence="1">
    <name type="scientific">Variovorax paradoxus</name>
    <dbReference type="NCBI Taxonomy" id="34073"/>
    <lineage>
        <taxon>Bacteria</taxon>
        <taxon>Pseudomonadati</taxon>
        <taxon>Pseudomonadota</taxon>
        <taxon>Betaproteobacteria</taxon>
        <taxon>Burkholderiales</taxon>
        <taxon>Comamonadaceae</taxon>
        <taxon>Variovorax</taxon>
    </lineage>
</organism>
<name>A0A679JGE5_VARPD</name>
<evidence type="ECO:0000313" key="1">
    <source>
        <dbReference type="EMBL" id="CAA2107829.1"/>
    </source>
</evidence>